<dbReference type="AlphaFoldDB" id="A0A317C1M5"/>
<dbReference type="Proteomes" id="UP000245539">
    <property type="component" value="Unassembled WGS sequence"/>
</dbReference>
<keyword evidence="4" id="KW-1185">Reference proteome</keyword>
<reference evidence="3 4" key="1">
    <citation type="submission" date="2018-05" db="EMBL/GenBank/DDBJ databases">
        <title>Leucothrix arctica sp. nov., isolated from Arctic seawater.</title>
        <authorList>
            <person name="Choi A."/>
            <person name="Baek K."/>
        </authorList>
    </citation>
    <scope>NUCLEOTIDE SEQUENCE [LARGE SCALE GENOMIC DNA]</scope>
    <source>
        <strain evidence="3 4">JCM 18388</strain>
    </source>
</reference>
<feature type="signal peptide" evidence="2">
    <location>
        <begin position="1"/>
        <end position="22"/>
    </location>
</feature>
<feature type="chain" id="PRO_5016443802" evidence="2">
    <location>
        <begin position="23"/>
        <end position="125"/>
    </location>
</feature>
<gene>
    <name evidence="3" type="ORF">DKW60_20730</name>
</gene>
<keyword evidence="2" id="KW-0732">Signal</keyword>
<name>A0A317C1M5_9GAMM</name>
<feature type="region of interest" description="Disordered" evidence="1">
    <location>
        <begin position="101"/>
        <end position="125"/>
    </location>
</feature>
<organism evidence="3 4">
    <name type="scientific">Leucothrix pacifica</name>
    <dbReference type="NCBI Taxonomy" id="1247513"/>
    <lineage>
        <taxon>Bacteria</taxon>
        <taxon>Pseudomonadati</taxon>
        <taxon>Pseudomonadota</taxon>
        <taxon>Gammaproteobacteria</taxon>
        <taxon>Thiotrichales</taxon>
        <taxon>Thiotrichaceae</taxon>
        <taxon>Leucothrix</taxon>
    </lineage>
</organism>
<dbReference type="EMBL" id="QGKM01000085">
    <property type="protein sequence ID" value="PWQ92525.1"/>
    <property type="molecule type" value="Genomic_DNA"/>
</dbReference>
<comment type="caution">
    <text evidence="3">The sequence shown here is derived from an EMBL/GenBank/DDBJ whole genome shotgun (WGS) entry which is preliminary data.</text>
</comment>
<evidence type="ECO:0000313" key="3">
    <source>
        <dbReference type="EMBL" id="PWQ92525.1"/>
    </source>
</evidence>
<protein>
    <submittedName>
        <fullName evidence="3">Uncharacterized protein</fullName>
    </submittedName>
</protein>
<evidence type="ECO:0000256" key="2">
    <source>
        <dbReference type="SAM" id="SignalP"/>
    </source>
</evidence>
<dbReference type="RefSeq" id="WP_109839574.1">
    <property type="nucleotide sequence ID" value="NZ_QGKM01000085.1"/>
</dbReference>
<sequence>MKNKFSLLLLSFMLMGSGSAFADNTMTDEVSDDTEVPQLSLEMSAEELQEITEICTSIADESGLVSAEHTQYVEECIATETMVTGDPEVALENMDTMGTEYLDDAPLEGDGMSGDYEVMPEPTDS</sequence>
<evidence type="ECO:0000256" key="1">
    <source>
        <dbReference type="SAM" id="MobiDB-lite"/>
    </source>
</evidence>
<proteinExistence type="predicted"/>
<accession>A0A317C1M5</accession>
<evidence type="ECO:0000313" key="4">
    <source>
        <dbReference type="Proteomes" id="UP000245539"/>
    </source>
</evidence>